<dbReference type="OrthoDB" id="86125at2"/>
<dbReference type="AlphaFoldDB" id="A0A0P7ZIM7"/>
<keyword evidence="1" id="KW-0812">Transmembrane</keyword>
<feature type="transmembrane region" description="Helical" evidence="1">
    <location>
        <begin position="179"/>
        <end position="201"/>
    </location>
</feature>
<keyword evidence="1" id="KW-0472">Membrane</keyword>
<dbReference type="PANTHER" id="PTHR30354">
    <property type="entry name" value="GNT FAMILY GLUCONATE TRANSPORTER"/>
    <property type="match status" value="1"/>
</dbReference>
<evidence type="ECO:0000313" key="2">
    <source>
        <dbReference type="EMBL" id="KPQ29209.1"/>
    </source>
</evidence>
<dbReference type="EMBL" id="LJZQ01000007">
    <property type="protein sequence ID" value="KPQ29209.1"/>
    <property type="molecule type" value="Genomic_DNA"/>
</dbReference>
<feature type="transmembrane region" description="Helical" evidence="1">
    <location>
        <begin position="436"/>
        <end position="457"/>
    </location>
</feature>
<dbReference type="Proteomes" id="UP000050416">
    <property type="component" value="Unassembled WGS sequence"/>
</dbReference>
<organism evidence="2 3">
    <name type="scientific">Marinobacter excellens HL-55</name>
    <dbReference type="NCBI Taxonomy" id="1305731"/>
    <lineage>
        <taxon>Bacteria</taxon>
        <taxon>Pseudomonadati</taxon>
        <taxon>Pseudomonadota</taxon>
        <taxon>Gammaproteobacteria</taxon>
        <taxon>Pseudomonadales</taxon>
        <taxon>Marinobacteraceae</taxon>
        <taxon>Marinobacter</taxon>
    </lineage>
</organism>
<evidence type="ECO:0000256" key="1">
    <source>
        <dbReference type="SAM" id="Phobius"/>
    </source>
</evidence>
<accession>A0A0P7ZIM7</accession>
<reference evidence="2 3" key="1">
    <citation type="submission" date="2015-09" db="EMBL/GenBank/DDBJ databases">
        <title>Identification and resolution of microdiversity through metagenomic sequencing of parallel consortia.</title>
        <authorList>
            <person name="Nelson W.C."/>
            <person name="Romine M.F."/>
            <person name="Lindemann S.R."/>
        </authorList>
    </citation>
    <scope>NUCLEOTIDE SEQUENCE [LARGE SCALE GENOMIC DNA]</scope>
    <source>
        <strain evidence="2">HL-55</strain>
    </source>
</reference>
<feature type="transmembrane region" description="Helical" evidence="1">
    <location>
        <begin position="56"/>
        <end position="80"/>
    </location>
</feature>
<keyword evidence="1" id="KW-1133">Transmembrane helix</keyword>
<feature type="transmembrane region" description="Helical" evidence="1">
    <location>
        <begin position="282"/>
        <end position="301"/>
    </location>
</feature>
<dbReference type="GO" id="GO:0005886">
    <property type="term" value="C:plasma membrane"/>
    <property type="evidence" value="ECO:0007669"/>
    <property type="project" value="TreeGrafter"/>
</dbReference>
<proteinExistence type="predicted"/>
<dbReference type="Pfam" id="PF02447">
    <property type="entry name" value="GntP_permease"/>
    <property type="match status" value="1"/>
</dbReference>
<comment type="caution">
    <text evidence="2">The sequence shown here is derived from an EMBL/GenBank/DDBJ whole genome shotgun (WGS) entry which is preliminary data.</text>
</comment>
<name>A0A0P7ZIM7_9GAMM</name>
<dbReference type="PANTHER" id="PTHR30354:SF7">
    <property type="entry name" value="BLL7963 PROTEIN"/>
    <property type="match status" value="1"/>
</dbReference>
<gene>
    <name evidence="2" type="ORF">HLUCCX14_06720</name>
</gene>
<feature type="transmembrane region" description="Helical" evidence="1">
    <location>
        <begin position="313"/>
        <end position="336"/>
    </location>
</feature>
<feature type="transmembrane region" description="Helical" evidence="1">
    <location>
        <begin position="101"/>
        <end position="127"/>
    </location>
</feature>
<dbReference type="STRING" id="1305731.GCA_000934705_00093"/>
<evidence type="ECO:0000313" key="3">
    <source>
        <dbReference type="Proteomes" id="UP000050416"/>
    </source>
</evidence>
<dbReference type="InterPro" id="IPR003474">
    <property type="entry name" value="Glcn_transporter"/>
</dbReference>
<protein>
    <submittedName>
        <fullName evidence="2">H+/gluconate symporter family protein</fullName>
    </submittedName>
</protein>
<feature type="transmembrane region" description="Helical" evidence="1">
    <location>
        <begin position="241"/>
        <end position="262"/>
    </location>
</feature>
<feature type="transmembrane region" description="Helical" evidence="1">
    <location>
        <begin position="356"/>
        <end position="380"/>
    </location>
</feature>
<sequence>MLANLGLLAGLILLIFMALRGVNILVAALASSLIVAVTNGLGLSPTLLEHFPFGPLGAFSFAGKFFILFLAGAIFGKMMASSGAAGSIANAITRGLGAKRTILVTILVCALLTYGGVVVFVVIFTMYPLGVALMREANLPKRLFCGATALGSGTFTMTALPGTPSIHNVIGASALGTDLFAGALIGLTAGAVMFVLGMMYLERQWTRARAAGEGYQVNAQDEYMENMAPALKHGPKWQTSIVPLALVLGTIIIPRLLTALGIADGETPWLGTLITFASGEPIVWPSFALMVGAGSCALLFPDFRNKAMESLGVGANDAIMPLLNTAAVIGFGSVVTQTTGFESFAQWVLELPLPPLLSAFASVSVVSAIVGSGSGGLQIFMQTFAEKYLSMGIEPETLHRIATLGSGGIDSLPHCGAVIAMLTIMGLKHKEAYKDIFVVTVAIPVIATLVAIGVASII</sequence>
<dbReference type="GO" id="GO:0015128">
    <property type="term" value="F:gluconate transmembrane transporter activity"/>
    <property type="evidence" value="ECO:0007669"/>
    <property type="project" value="InterPro"/>
</dbReference>
<dbReference type="PATRIC" id="fig|1305731.5.peg.3342"/>